<organism evidence="2 3">
    <name type="scientific">Brassica cretica</name>
    <name type="common">Mustard</name>
    <dbReference type="NCBI Taxonomy" id="69181"/>
    <lineage>
        <taxon>Eukaryota</taxon>
        <taxon>Viridiplantae</taxon>
        <taxon>Streptophyta</taxon>
        <taxon>Embryophyta</taxon>
        <taxon>Tracheophyta</taxon>
        <taxon>Spermatophyta</taxon>
        <taxon>Magnoliopsida</taxon>
        <taxon>eudicotyledons</taxon>
        <taxon>Gunneridae</taxon>
        <taxon>Pentapetalae</taxon>
        <taxon>rosids</taxon>
        <taxon>malvids</taxon>
        <taxon>Brassicales</taxon>
        <taxon>Brassicaceae</taxon>
        <taxon>Brassiceae</taxon>
        <taxon>Brassica</taxon>
    </lineage>
</organism>
<protein>
    <submittedName>
        <fullName evidence="2">Uncharacterized protein</fullName>
    </submittedName>
</protein>
<proteinExistence type="predicted"/>
<dbReference type="Proteomes" id="UP000712281">
    <property type="component" value="Unassembled WGS sequence"/>
</dbReference>
<comment type="caution">
    <text evidence="2">The sequence shown here is derived from an EMBL/GenBank/DDBJ whole genome shotgun (WGS) entry which is preliminary data.</text>
</comment>
<dbReference type="AlphaFoldDB" id="A0A8S9LHA9"/>
<evidence type="ECO:0000256" key="1">
    <source>
        <dbReference type="SAM" id="Phobius"/>
    </source>
</evidence>
<evidence type="ECO:0000313" key="3">
    <source>
        <dbReference type="Proteomes" id="UP000712281"/>
    </source>
</evidence>
<accession>A0A8S9LHA9</accession>
<name>A0A8S9LHA9_BRACR</name>
<keyword evidence="1" id="KW-0812">Transmembrane</keyword>
<sequence length="83" mass="9351">MMIDDCSDDEFGMLSLYPEILIVHDFILGGMDWRVRVISVDCSCLCLFLAAIPILGFVITLCPFMVCCCWVDARTMHALESLL</sequence>
<gene>
    <name evidence="2" type="ORF">F2Q68_00046223</name>
</gene>
<keyword evidence="1" id="KW-0472">Membrane</keyword>
<feature type="transmembrane region" description="Helical" evidence="1">
    <location>
        <begin position="44"/>
        <end position="66"/>
    </location>
</feature>
<reference evidence="2" key="1">
    <citation type="submission" date="2019-12" db="EMBL/GenBank/DDBJ databases">
        <title>Genome sequencing and annotation of Brassica cretica.</title>
        <authorList>
            <person name="Studholme D.J."/>
            <person name="Sarris P.F."/>
        </authorList>
    </citation>
    <scope>NUCLEOTIDE SEQUENCE</scope>
    <source>
        <strain evidence="2">PFS-001/15</strain>
        <tissue evidence="2">Leaf</tissue>
    </source>
</reference>
<evidence type="ECO:0000313" key="2">
    <source>
        <dbReference type="EMBL" id="KAF2607470.1"/>
    </source>
</evidence>
<keyword evidence="1" id="KW-1133">Transmembrane helix</keyword>
<dbReference type="EMBL" id="QGKW02000276">
    <property type="protein sequence ID" value="KAF2607470.1"/>
    <property type="molecule type" value="Genomic_DNA"/>
</dbReference>